<feature type="domain" description="DUF7087" evidence="2">
    <location>
        <begin position="3"/>
        <end position="135"/>
    </location>
</feature>
<keyword evidence="1" id="KW-0472">Membrane</keyword>
<dbReference type="PANTHER" id="PTHR36940">
    <property type="entry name" value="PROTEIN CBG20338"/>
    <property type="match status" value="1"/>
</dbReference>
<evidence type="ECO:0000313" key="3">
    <source>
        <dbReference type="EMBL" id="KAK5981060.1"/>
    </source>
</evidence>
<dbReference type="Proteomes" id="UP001331761">
    <property type="component" value="Unassembled WGS sequence"/>
</dbReference>
<name>A0AAN8FMR0_TRICO</name>
<keyword evidence="4" id="KW-1185">Reference proteome</keyword>
<evidence type="ECO:0000259" key="2">
    <source>
        <dbReference type="Pfam" id="PF23346"/>
    </source>
</evidence>
<dbReference type="InterPro" id="IPR055514">
    <property type="entry name" value="DUF7087"/>
</dbReference>
<keyword evidence="1" id="KW-0812">Transmembrane</keyword>
<dbReference type="PANTHER" id="PTHR36940:SF1">
    <property type="entry name" value="DUF3278 DOMAIN-CONTAINING PROTEIN"/>
    <property type="match status" value="1"/>
</dbReference>
<protein>
    <recommendedName>
        <fullName evidence="2">DUF7087 domain-containing protein</fullName>
    </recommendedName>
</protein>
<dbReference type="Pfam" id="PF23346">
    <property type="entry name" value="DUF7087"/>
    <property type="match status" value="1"/>
</dbReference>
<dbReference type="EMBL" id="WIXE01006706">
    <property type="protein sequence ID" value="KAK5981060.1"/>
    <property type="molecule type" value="Genomic_DNA"/>
</dbReference>
<organism evidence="3 4">
    <name type="scientific">Trichostrongylus colubriformis</name>
    <name type="common">Black scour worm</name>
    <dbReference type="NCBI Taxonomy" id="6319"/>
    <lineage>
        <taxon>Eukaryota</taxon>
        <taxon>Metazoa</taxon>
        <taxon>Ecdysozoa</taxon>
        <taxon>Nematoda</taxon>
        <taxon>Chromadorea</taxon>
        <taxon>Rhabditida</taxon>
        <taxon>Rhabditina</taxon>
        <taxon>Rhabditomorpha</taxon>
        <taxon>Strongyloidea</taxon>
        <taxon>Trichostrongylidae</taxon>
        <taxon>Trichostrongylus</taxon>
    </lineage>
</organism>
<sequence length="139" mass="15805">MASYSYPTLVYNCRSAQLGCVIIQIFVLYSNADYMGTFTFVFTVALCLYNLYVIGKRWYNNIDGRFDMRQMVREPDTQLKVMYAAEVFTPAVIGLLVFTMVHFPGGGGNFMWTLACCVQITAALILIFAEVYEVFVKGY</sequence>
<evidence type="ECO:0000313" key="4">
    <source>
        <dbReference type="Proteomes" id="UP001331761"/>
    </source>
</evidence>
<dbReference type="AlphaFoldDB" id="A0AAN8FMR0"/>
<gene>
    <name evidence="3" type="ORF">GCK32_012905</name>
</gene>
<feature type="transmembrane region" description="Helical" evidence="1">
    <location>
        <begin position="109"/>
        <end position="129"/>
    </location>
</feature>
<feature type="transmembrane region" description="Helical" evidence="1">
    <location>
        <begin position="35"/>
        <end position="55"/>
    </location>
</feature>
<evidence type="ECO:0000256" key="1">
    <source>
        <dbReference type="SAM" id="Phobius"/>
    </source>
</evidence>
<keyword evidence="1" id="KW-1133">Transmembrane helix</keyword>
<proteinExistence type="predicted"/>
<reference evidence="3 4" key="1">
    <citation type="submission" date="2019-10" db="EMBL/GenBank/DDBJ databases">
        <title>Assembly and Annotation for the nematode Trichostrongylus colubriformis.</title>
        <authorList>
            <person name="Martin J."/>
        </authorList>
    </citation>
    <scope>NUCLEOTIDE SEQUENCE [LARGE SCALE GENOMIC DNA]</scope>
    <source>
        <strain evidence="3">G859</strain>
        <tissue evidence="3">Whole worm</tissue>
    </source>
</reference>
<feature type="transmembrane region" description="Helical" evidence="1">
    <location>
        <begin position="81"/>
        <end position="103"/>
    </location>
</feature>
<accession>A0AAN8FMR0</accession>
<comment type="caution">
    <text evidence="3">The sequence shown here is derived from an EMBL/GenBank/DDBJ whole genome shotgun (WGS) entry which is preliminary data.</text>
</comment>